<dbReference type="Pfam" id="PF00232">
    <property type="entry name" value="Glyco_hydro_1"/>
    <property type="match status" value="1"/>
</dbReference>
<gene>
    <name evidence="5" type="ORF">SAMN04490178_1178</name>
</gene>
<name>A0A1H8WPB2_9FIRM</name>
<dbReference type="FunFam" id="3.20.20.80:FF:000004">
    <property type="entry name" value="Beta-glucosidase 6-phospho-beta-glucosidase"/>
    <property type="match status" value="1"/>
</dbReference>
<dbReference type="EMBL" id="FODY01000017">
    <property type="protein sequence ID" value="SEP29343.1"/>
    <property type="molecule type" value="Genomic_DNA"/>
</dbReference>
<proteinExistence type="inferred from homology"/>
<evidence type="ECO:0000256" key="4">
    <source>
        <dbReference type="RuleBase" id="RU003690"/>
    </source>
</evidence>
<dbReference type="GO" id="GO:0005829">
    <property type="term" value="C:cytosol"/>
    <property type="evidence" value="ECO:0007669"/>
    <property type="project" value="TreeGrafter"/>
</dbReference>
<dbReference type="GO" id="GO:0008422">
    <property type="term" value="F:beta-glucosidase activity"/>
    <property type="evidence" value="ECO:0007669"/>
    <property type="project" value="TreeGrafter"/>
</dbReference>
<organism evidence="5 6">
    <name type="scientific">Propionispora vibrioides</name>
    <dbReference type="NCBI Taxonomy" id="112903"/>
    <lineage>
        <taxon>Bacteria</taxon>
        <taxon>Bacillati</taxon>
        <taxon>Bacillota</taxon>
        <taxon>Negativicutes</taxon>
        <taxon>Selenomonadales</taxon>
        <taxon>Sporomusaceae</taxon>
        <taxon>Propionispora</taxon>
    </lineage>
</organism>
<evidence type="ECO:0000313" key="6">
    <source>
        <dbReference type="Proteomes" id="UP000198847"/>
    </source>
</evidence>
<dbReference type="PRINTS" id="PR00131">
    <property type="entry name" value="GLHYDRLASE1"/>
</dbReference>
<dbReference type="PANTHER" id="PTHR10353">
    <property type="entry name" value="GLYCOSYL HYDROLASE"/>
    <property type="match status" value="1"/>
</dbReference>
<sequence length="477" mass="56005">MRYTLPDNFKMGASAAAWQTEGWAGKREGQDSLIDMAYKQFPDRWHEGYGPTMATDFYHRYAEDCALMKELGMTTYRTSIDWSRFILNYETGEVNQGAADYYSNVVDELISNGIEPMICLEHWELPYSLFEKYGGWRSRTVVDCYVRYAEAVFRLLGARVKYWFTFNEPIVFPWLGIMDGVWYPYTCDTGEAMQWNYHKVLANALAVKLYHGGDYGYREGGRIGIILNAAPVYPRSQSADDRKATAMCDLFYNRLYTDPCIKGEFPAEYFSLLEQHGCRLVYDEADLAVIRDNTIDVMGLNYYTPHRVKARSSAWNPDVAFHPHYYFENHELQGKKMNPHRGWEIYAKGLYDFAMLLKEEYNNLPWLVTENGMGVAEEWKYKNPDGVIQDDYRIDFVADHLRWLLKAVEEGSNCLGYLMWNFTDNVSPYNAFKNRYGYVEIDLDNQRQRRLKKSAYWFQQVVQQGYFEYDGFEPQYK</sequence>
<protein>
    <submittedName>
        <fullName evidence="5">6-phospho-beta-glucosidase</fullName>
    </submittedName>
</protein>
<dbReference type="PANTHER" id="PTHR10353:SF139">
    <property type="entry name" value="6-PHOSPHO-BETA-GLUCOSIDASE GMUD"/>
    <property type="match status" value="1"/>
</dbReference>
<keyword evidence="2" id="KW-0378">Hydrolase</keyword>
<keyword evidence="6" id="KW-1185">Reference proteome</keyword>
<dbReference type="GO" id="GO:0016052">
    <property type="term" value="P:carbohydrate catabolic process"/>
    <property type="evidence" value="ECO:0007669"/>
    <property type="project" value="TreeGrafter"/>
</dbReference>
<dbReference type="Proteomes" id="UP000198847">
    <property type="component" value="Unassembled WGS sequence"/>
</dbReference>
<dbReference type="AlphaFoldDB" id="A0A1H8WPB2"/>
<accession>A0A1H8WPB2</accession>
<dbReference type="InterPro" id="IPR001360">
    <property type="entry name" value="Glyco_hydro_1"/>
</dbReference>
<evidence type="ECO:0000256" key="1">
    <source>
        <dbReference type="ARBA" id="ARBA00010838"/>
    </source>
</evidence>
<dbReference type="STRING" id="112903.SAMN04490178_1178"/>
<comment type="similarity">
    <text evidence="1 4">Belongs to the glycosyl hydrolase 1 family.</text>
</comment>
<dbReference type="OrthoDB" id="9765195at2"/>
<dbReference type="Gene3D" id="3.20.20.80">
    <property type="entry name" value="Glycosidases"/>
    <property type="match status" value="1"/>
</dbReference>
<evidence type="ECO:0000313" key="5">
    <source>
        <dbReference type="EMBL" id="SEP29343.1"/>
    </source>
</evidence>
<reference evidence="5 6" key="1">
    <citation type="submission" date="2016-10" db="EMBL/GenBank/DDBJ databases">
        <authorList>
            <person name="de Groot N.N."/>
        </authorList>
    </citation>
    <scope>NUCLEOTIDE SEQUENCE [LARGE SCALE GENOMIC DNA]</scope>
    <source>
        <strain evidence="5 6">DSM 13305</strain>
    </source>
</reference>
<dbReference type="SUPFAM" id="SSF51445">
    <property type="entry name" value="(Trans)glycosidases"/>
    <property type="match status" value="1"/>
</dbReference>
<dbReference type="InterPro" id="IPR017853">
    <property type="entry name" value="GH"/>
</dbReference>
<dbReference type="RefSeq" id="WP_091748590.1">
    <property type="nucleotide sequence ID" value="NZ_FODY01000017.1"/>
</dbReference>
<evidence type="ECO:0000256" key="2">
    <source>
        <dbReference type="ARBA" id="ARBA00022801"/>
    </source>
</evidence>
<evidence type="ECO:0000256" key="3">
    <source>
        <dbReference type="ARBA" id="ARBA00023295"/>
    </source>
</evidence>
<keyword evidence="3" id="KW-0326">Glycosidase</keyword>